<sequence>MSGPVEGTSKFYKRTILQLLLWGVVRRGELSSAECGFCTITMFERNGTRQTNACVDRLKIFSRGNHSSVCFAEETLDRHLTQLHGIKRKKKAVLWGELRLDAGVGIAC</sequence>
<proteinExistence type="predicted"/>
<accession>A0A6G1GJK0</accession>
<name>A0A6G1GJK0_9PEZI</name>
<evidence type="ECO:0000313" key="2">
    <source>
        <dbReference type="Proteomes" id="UP000800041"/>
    </source>
</evidence>
<keyword evidence="2" id="KW-1185">Reference proteome</keyword>
<feature type="non-terminal residue" evidence="1">
    <location>
        <position position="108"/>
    </location>
</feature>
<dbReference type="Proteomes" id="UP000800041">
    <property type="component" value="Unassembled WGS sequence"/>
</dbReference>
<gene>
    <name evidence="1" type="ORF">K402DRAFT_398923</name>
</gene>
<dbReference type="EMBL" id="ML977211">
    <property type="protein sequence ID" value="KAF1980994.1"/>
    <property type="molecule type" value="Genomic_DNA"/>
</dbReference>
<dbReference type="AlphaFoldDB" id="A0A6G1GJK0"/>
<organism evidence="1 2">
    <name type="scientific">Aulographum hederae CBS 113979</name>
    <dbReference type="NCBI Taxonomy" id="1176131"/>
    <lineage>
        <taxon>Eukaryota</taxon>
        <taxon>Fungi</taxon>
        <taxon>Dikarya</taxon>
        <taxon>Ascomycota</taxon>
        <taxon>Pezizomycotina</taxon>
        <taxon>Dothideomycetes</taxon>
        <taxon>Pleosporomycetidae</taxon>
        <taxon>Aulographales</taxon>
        <taxon>Aulographaceae</taxon>
    </lineage>
</organism>
<protein>
    <submittedName>
        <fullName evidence="1">Uncharacterized protein</fullName>
    </submittedName>
</protein>
<reference evidence="1" key="1">
    <citation type="journal article" date="2020" name="Stud. Mycol.">
        <title>101 Dothideomycetes genomes: a test case for predicting lifestyles and emergence of pathogens.</title>
        <authorList>
            <person name="Haridas S."/>
            <person name="Albert R."/>
            <person name="Binder M."/>
            <person name="Bloem J."/>
            <person name="Labutti K."/>
            <person name="Salamov A."/>
            <person name="Andreopoulos B."/>
            <person name="Baker S."/>
            <person name="Barry K."/>
            <person name="Bills G."/>
            <person name="Bluhm B."/>
            <person name="Cannon C."/>
            <person name="Castanera R."/>
            <person name="Culley D."/>
            <person name="Daum C."/>
            <person name="Ezra D."/>
            <person name="Gonzalez J."/>
            <person name="Henrissat B."/>
            <person name="Kuo A."/>
            <person name="Liang C."/>
            <person name="Lipzen A."/>
            <person name="Lutzoni F."/>
            <person name="Magnuson J."/>
            <person name="Mondo S."/>
            <person name="Nolan M."/>
            <person name="Ohm R."/>
            <person name="Pangilinan J."/>
            <person name="Park H.-J."/>
            <person name="Ramirez L."/>
            <person name="Alfaro M."/>
            <person name="Sun H."/>
            <person name="Tritt A."/>
            <person name="Yoshinaga Y."/>
            <person name="Zwiers L.-H."/>
            <person name="Turgeon B."/>
            <person name="Goodwin S."/>
            <person name="Spatafora J."/>
            <person name="Crous P."/>
            <person name="Grigoriev I."/>
        </authorList>
    </citation>
    <scope>NUCLEOTIDE SEQUENCE</scope>
    <source>
        <strain evidence="1">CBS 113979</strain>
    </source>
</reference>
<evidence type="ECO:0000313" key="1">
    <source>
        <dbReference type="EMBL" id="KAF1980994.1"/>
    </source>
</evidence>